<keyword evidence="4" id="KW-1185">Reference proteome</keyword>
<feature type="region of interest" description="Disordered" evidence="1">
    <location>
        <begin position="189"/>
        <end position="235"/>
    </location>
</feature>
<gene>
    <name evidence="3" type="ORF">QBC41DRAFT_322967</name>
</gene>
<name>A0AA39ZBM2_9PEZI</name>
<dbReference type="Proteomes" id="UP001174997">
    <property type="component" value="Unassembled WGS sequence"/>
</dbReference>
<evidence type="ECO:0000256" key="1">
    <source>
        <dbReference type="SAM" id="MobiDB-lite"/>
    </source>
</evidence>
<keyword evidence="2" id="KW-0812">Transmembrane</keyword>
<feature type="region of interest" description="Disordered" evidence="1">
    <location>
        <begin position="248"/>
        <end position="276"/>
    </location>
</feature>
<organism evidence="3 4">
    <name type="scientific">Cercophora samala</name>
    <dbReference type="NCBI Taxonomy" id="330535"/>
    <lineage>
        <taxon>Eukaryota</taxon>
        <taxon>Fungi</taxon>
        <taxon>Dikarya</taxon>
        <taxon>Ascomycota</taxon>
        <taxon>Pezizomycotina</taxon>
        <taxon>Sordariomycetes</taxon>
        <taxon>Sordariomycetidae</taxon>
        <taxon>Sordariales</taxon>
        <taxon>Lasiosphaeriaceae</taxon>
        <taxon>Cercophora</taxon>
    </lineage>
</organism>
<keyword evidence="2" id="KW-1133">Transmembrane helix</keyword>
<feature type="transmembrane region" description="Helical" evidence="2">
    <location>
        <begin position="155"/>
        <end position="179"/>
    </location>
</feature>
<dbReference type="EMBL" id="JAULSY010000064">
    <property type="protein sequence ID" value="KAK0667918.1"/>
    <property type="molecule type" value="Genomic_DNA"/>
</dbReference>
<evidence type="ECO:0000313" key="4">
    <source>
        <dbReference type="Proteomes" id="UP001174997"/>
    </source>
</evidence>
<keyword evidence="2" id="KW-0472">Membrane</keyword>
<comment type="caution">
    <text evidence="3">The sequence shown here is derived from an EMBL/GenBank/DDBJ whole genome shotgun (WGS) entry which is preliminary data.</text>
</comment>
<sequence>MIQGDSMVVYVPFIGCDNSRPECCPFSVRTDALSGGGSGDQQQANRIAIVPGQFPQPQSGDSAKLARCPMDYYSVSGGLCCPNGYFKFTSTFASATPCFSSLVVKAPPPVITAGDPRNPANSNLPTSAILNVVWAMGYSVGVSQAGGSNGLSTGAIVGIATGVGLLVVLLGALAAFAVVKRTKKKKTEAQSLVGPTMPPGGGGMAYQPGYHAPPGSPPPVSTTSPAGSPEAKYAGTVSSQYAPSAVAFAGGGHGWQHEQQQQQGQGYEPYRRHQLE</sequence>
<feature type="compositionally biased region" description="Low complexity" evidence="1">
    <location>
        <begin position="257"/>
        <end position="266"/>
    </location>
</feature>
<proteinExistence type="predicted"/>
<reference evidence="3" key="1">
    <citation type="submission" date="2023-06" db="EMBL/GenBank/DDBJ databases">
        <title>Genome-scale phylogeny and comparative genomics of the fungal order Sordariales.</title>
        <authorList>
            <consortium name="Lawrence Berkeley National Laboratory"/>
            <person name="Hensen N."/>
            <person name="Bonometti L."/>
            <person name="Westerberg I."/>
            <person name="Brannstrom I.O."/>
            <person name="Guillou S."/>
            <person name="Cros-Aarteil S."/>
            <person name="Calhoun S."/>
            <person name="Haridas S."/>
            <person name="Kuo A."/>
            <person name="Mondo S."/>
            <person name="Pangilinan J."/>
            <person name="Riley R."/>
            <person name="Labutti K."/>
            <person name="Andreopoulos B."/>
            <person name="Lipzen A."/>
            <person name="Chen C."/>
            <person name="Yanf M."/>
            <person name="Daum C."/>
            <person name="Ng V."/>
            <person name="Clum A."/>
            <person name="Steindorff A."/>
            <person name="Ohm R."/>
            <person name="Martin F."/>
            <person name="Silar P."/>
            <person name="Natvig D."/>
            <person name="Lalanne C."/>
            <person name="Gautier V."/>
            <person name="Ament-Velasquez S.L."/>
            <person name="Kruys A."/>
            <person name="Hutchinson M.I."/>
            <person name="Powell A.J."/>
            <person name="Barry K."/>
            <person name="Miller A.N."/>
            <person name="Grigoriev I.V."/>
            <person name="Debuchy R."/>
            <person name="Gladieux P."/>
            <person name="Thoren M.H."/>
            <person name="Johannesson H."/>
        </authorList>
    </citation>
    <scope>NUCLEOTIDE SEQUENCE</scope>
    <source>
        <strain evidence="3">CBS 307.81</strain>
    </source>
</reference>
<protein>
    <submittedName>
        <fullName evidence="3">Uncharacterized protein</fullName>
    </submittedName>
</protein>
<evidence type="ECO:0000256" key="2">
    <source>
        <dbReference type="SAM" id="Phobius"/>
    </source>
</evidence>
<dbReference type="AlphaFoldDB" id="A0AA39ZBM2"/>
<evidence type="ECO:0000313" key="3">
    <source>
        <dbReference type="EMBL" id="KAK0667918.1"/>
    </source>
</evidence>
<accession>A0AA39ZBM2</accession>